<dbReference type="OrthoDB" id="4126315at2759"/>
<accession>A0A0D1Z434</accession>
<dbReference type="EMBL" id="KN846952">
    <property type="protein sequence ID" value="KIV81628.1"/>
    <property type="molecule type" value="Genomic_DNA"/>
</dbReference>
<dbReference type="Proteomes" id="UP000053599">
    <property type="component" value="Unassembled WGS sequence"/>
</dbReference>
<dbReference type="AlphaFoldDB" id="A0A0D1Z434"/>
<sequence length="128" mass="14910">MAQATGQVLEHRNLLPIEHFIESKGPNGTLMVMNVFVDPAKVDEFIKIVTPTARKMREYKECLFCEVSIHPTDKGHLRILHGWNKDSAWFRDNLETQPWFGDYVKSLASIRDPNRQRQVQHFDLIPSH</sequence>
<evidence type="ECO:0000313" key="1">
    <source>
        <dbReference type="EMBL" id="KIV81628.1"/>
    </source>
</evidence>
<dbReference type="SUPFAM" id="SSF54909">
    <property type="entry name" value="Dimeric alpha+beta barrel"/>
    <property type="match status" value="1"/>
</dbReference>
<proteinExistence type="predicted"/>
<protein>
    <recommendedName>
        <fullName evidence="3">ABM domain-containing protein</fullName>
    </recommendedName>
</protein>
<evidence type="ECO:0008006" key="3">
    <source>
        <dbReference type="Google" id="ProtNLM"/>
    </source>
</evidence>
<dbReference type="Gene3D" id="3.30.70.100">
    <property type="match status" value="1"/>
</dbReference>
<gene>
    <name evidence="1" type="ORF">PV11_03799</name>
</gene>
<dbReference type="HOGENOM" id="CLU_160823_0_0_1"/>
<name>A0A0D1Z434_9EURO</name>
<reference evidence="1 2" key="1">
    <citation type="submission" date="2015-01" db="EMBL/GenBank/DDBJ databases">
        <title>The Genome Sequence of Exophiala sideris CBS121828.</title>
        <authorList>
            <consortium name="The Broad Institute Genomics Platform"/>
            <person name="Cuomo C."/>
            <person name="de Hoog S."/>
            <person name="Gorbushina A."/>
            <person name="Stielow B."/>
            <person name="Teixiera M."/>
            <person name="Abouelleil A."/>
            <person name="Chapman S.B."/>
            <person name="Priest M."/>
            <person name="Young S.K."/>
            <person name="Wortman J."/>
            <person name="Nusbaum C."/>
            <person name="Birren B."/>
        </authorList>
    </citation>
    <scope>NUCLEOTIDE SEQUENCE [LARGE SCALE GENOMIC DNA]</scope>
    <source>
        <strain evidence="1 2">CBS 121828</strain>
    </source>
</reference>
<evidence type="ECO:0000313" key="2">
    <source>
        <dbReference type="Proteomes" id="UP000053599"/>
    </source>
</evidence>
<dbReference type="InterPro" id="IPR011008">
    <property type="entry name" value="Dimeric_a/b-barrel"/>
</dbReference>
<organism evidence="1 2">
    <name type="scientific">Exophiala sideris</name>
    <dbReference type="NCBI Taxonomy" id="1016849"/>
    <lineage>
        <taxon>Eukaryota</taxon>
        <taxon>Fungi</taxon>
        <taxon>Dikarya</taxon>
        <taxon>Ascomycota</taxon>
        <taxon>Pezizomycotina</taxon>
        <taxon>Eurotiomycetes</taxon>
        <taxon>Chaetothyriomycetidae</taxon>
        <taxon>Chaetothyriales</taxon>
        <taxon>Herpotrichiellaceae</taxon>
        <taxon>Exophiala</taxon>
    </lineage>
</organism>